<proteinExistence type="predicted"/>
<dbReference type="AlphaFoldDB" id="A0A6J7CNS4"/>
<dbReference type="PANTHER" id="PTHR37315">
    <property type="entry name" value="UPF0311 PROTEIN BLR7842"/>
    <property type="match status" value="1"/>
</dbReference>
<name>A0A6J7CNS4_9ZZZZ</name>
<dbReference type="PANTHER" id="PTHR37315:SF1">
    <property type="entry name" value="UPF0311 PROTEIN BLR7842"/>
    <property type="match status" value="1"/>
</dbReference>
<gene>
    <name evidence="1" type="ORF">UFOPK3402_00090</name>
</gene>
<reference evidence="1" key="1">
    <citation type="submission" date="2020-05" db="EMBL/GenBank/DDBJ databases">
        <authorList>
            <person name="Chiriac C."/>
            <person name="Salcher M."/>
            <person name="Ghai R."/>
            <person name="Kavagutti S V."/>
        </authorList>
    </citation>
    <scope>NUCLEOTIDE SEQUENCE</scope>
</reference>
<dbReference type="Pfam" id="PF11578">
    <property type="entry name" value="DUF3237"/>
    <property type="match status" value="1"/>
</dbReference>
<organism evidence="1">
    <name type="scientific">freshwater metagenome</name>
    <dbReference type="NCBI Taxonomy" id="449393"/>
    <lineage>
        <taxon>unclassified sequences</taxon>
        <taxon>metagenomes</taxon>
        <taxon>ecological metagenomes</taxon>
    </lineage>
</organism>
<dbReference type="Gene3D" id="2.40.160.20">
    <property type="match status" value="1"/>
</dbReference>
<sequence>MSQPFELVPLATVRVARGQIHRLGESPFGRRVIGAISDGRWEGERINASIVGAGGDWAIPSAGPIMILDVRQLLETDDGALIYVSYHGRCDRDRGTYTVAPTFETADERYAWLNAVQAVGQGRNDGDSIVYDMYEVR</sequence>
<evidence type="ECO:0000313" key="1">
    <source>
        <dbReference type="EMBL" id="CAB4858675.1"/>
    </source>
</evidence>
<protein>
    <submittedName>
        <fullName evidence="1">Unannotated protein</fullName>
    </submittedName>
</protein>
<dbReference type="InterPro" id="IPR020915">
    <property type="entry name" value="UPF0311"/>
</dbReference>
<accession>A0A6J7CNS4</accession>
<dbReference type="EMBL" id="CAFBLS010000006">
    <property type="protein sequence ID" value="CAB4858675.1"/>
    <property type="molecule type" value="Genomic_DNA"/>
</dbReference>